<keyword evidence="4" id="KW-1185">Reference proteome</keyword>
<dbReference type="Proteomes" id="UP000194873">
    <property type="component" value="Unassembled WGS sequence"/>
</dbReference>
<dbReference type="InterPro" id="IPR036390">
    <property type="entry name" value="WH_DNA-bd_sf"/>
</dbReference>
<dbReference type="Pfam" id="PF01051">
    <property type="entry name" value="Rep3_N"/>
    <property type="match status" value="1"/>
</dbReference>
<dbReference type="InterPro" id="IPR036388">
    <property type="entry name" value="WH-like_DNA-bd_sf"/>
</dbReference>
<dbReference type="Gene3D" id="1.10.10.10">
    <property type="entry name" value="Winged helix-like DNA-binding domain superfamily/Winged helix DNA-binding domain"/>
    <property type="match status" value="1"/>
</dbReference>
<evidence type="ECO:0000313" key="4">
    <source>
        <dbReference type="Proteomes" id="UP000194873"/>
    </source>
</evidence>
<dbReference type="InterPro" id="IPR000525">
    <property type="entry name" value="Initiator_Rep_WH1"/>
</dbReference>
<organism evidence="3 4">
    <name type="scientific">Hymenobacter crusticola</name>
    <dbReference type="NCBI Taxonomy" id="1770526"/>
    <lineage>
        <taxon>Bacteria</taxon>
        <taxon>Pseudomonadati</taxon>
        <taxon>Bacteroidota</taxon>
        <taxon>Cytophagia</taxon>
        <taxon>Cytophagales</taxon>
        <taxon>Hymenobacteraceae</taxon>
        <taxon>Hymenobacter</taxon>
    </lineage>
</organism>
<evidence type="ECO:0000313" key="3">
    <source>
        <dbReference type="EMBL" id="OUJ65178.1"/>
    </source>
</evidence>
<proteinExistence type="inferred from homology"/>
<dbReference type="EMBL" id="MTSE01000125">
    <property type="protein sequence ID" value="OUJ65178.1"/>
    <property type="molecule type" value="Genomic_DNA"/>
</dbReference>
<dbReference type="OrthoDB" id="9765378at2"/>
<comment type="similarity">
    <text evidence="1">Belongs to the initiator RepB protein family.</text>
</comment>
<dbReference type="SUPFAM" id="SSF46785">
    <property type="entry name" value="Winged helix' DNA-binding domain"/>
    <property type="match status" value="1"/>
</dbReference>
<comment type="caution">
    <text evidence="3">The sequence shown here is derived from an EMBL/GenBank/DDBJ whole genome shotgun (WGS) entry which is preliminary data.</text>
</comment>
<gene>
    <name evidence="3" type="ORF">BXP70_29235</name>
</gene>
<dbReference type="RefSeq" id="WP_086597617.1">
    <property type="nucleotide sequence ID" value="NZ_MTSE01000125.1"/>
</dbReference>
<name>A0A243W4M7_9BACT</name>
<protein>
    <recommendedName>
        <fullName evidence="2">Initiator Rep protein WH1 domain-containing protein</fullName>
    </recommendedName>
</protein>
<dbReference type="AlphaFoldDB" id="A0A243W4M7"/>
<dbReference type="GO" id="GO:0003887">
    <property type="term" value="F:DNA-directed DNA polymerase activity"/>
    <property type="evidence" value="ECO:0007669"/>
    <property type="project" value="InterPro"/>
</dbReference>
<evidence type="ECO:0000256" key="1">
    <source>
        <dbReference type="ARBA" id="ARBA00038283"/>
    </source>
</evidence>
<reference evidence="3 4" key="1">
    <citation type="submission" date="2017-01" db="EMBL/GenBank/DDBJ databases">
        <title>A new Hymenobacter.</title>
        <authorList>
            <person name="Liang Y."/>
            <person name="Feng F."/>
        </authorList>
    </citation>
    <scope>NUCLEOTIDE SEQUENCE [LARGE SCALE GENOMIC DNA]</scope>
    <source>
        <strain evidence="3">MIMBbqt21</strain>
    </source>
</reference>
<evidence type="ECO:0000259" key="2">
    <source>
        <dbReference type="Pfam" id="PF01051"/>
    </source>
</evidence>
<accession>A0A243W4M7</accession>
<sequence>MATPSARTRQPLVVQHNALINGRFDLNTTETRLFLAMLAQIQRDDTSFARYLLCEMRTPRAGALGPCRQPELWPHPQSRGKLC</sequence>
<dbReference type="GO" id="GO:0006270">
    <property type="term" value="P:DNA replication initiation"/>
    <property type="evidence" value="ECO:0007669"/>
    <property type="project" value="InterPro"/>
</dbReference>
<feature type="domain" description="Initiator Rep protein WH1" evidence="2">
    <location>
        <begin position="13"/>
        <end position="51"/>
    </location>
</feature>